<dbReference type="Proteomes" id="UP000530670">
    <property type="component" value="Unassembled WGS sequence"/>
</dbReference>
<dbReference type="RefSeq" id="XP_037203280.1">
    <property type="nucleotide sequence ID" value="XM_037356582.1"/>
</dbReference>
<name>A0A8H5R4N9_9HYPO</name>
<accession>A0A8H5R4N9</accession>
<dbReference type="EMBL" id="JAAQRI010000219">
    <property type="protein sequence ID" value="KAF5626475.1"/>
    <property type="molecule type" value="Genomic_DNA"/>
</dbReference>
<comment type="caution">
    <text evidence="2">The sequence shown here is derived from an EMBL/GenBank/DDBJ whole genome shotgun (WGS) entry which is preliminary data.</text>
</comment>
<organism evidence="2 3">
    <name type="scientific">Fusarium tjaetaba</name>
    <dbReference type="NCBI Taxonomy" id="1567544"/>
    <lineage>
        <taxon>Eukaryota</taxon>
        <taxon>Fungi</taxon>
        <taxon>Dikarya</taxon>
        <taxon>Ascomycota</taxon>
        <taxon>Pezizomycotina</taxon>
        <taxon>Sordariomycetes</taxon>
        <taxon>Hypocreomycetidae</taxon>
        <taxon>Hypocreales</taxon>
        <taxon>Nectriaceae</taxon>
        <taxon>Fusarium</taxon>
        <taxon>Fusarium fujikuroi species complex</taxon>
    </lineage>
</organism>
<reference evidence="2 3" key="1">
    <citation type="submission" date="2020-05" db="EMBL/GenBank/DDBJ databases">
        <title>Identification and distribution of gene clusters putatively required for synthesis of sphingolipid metabolism inhibitors in phylogenetically diverse species of the filamentous fungus Fusarium.</title>
        <authorList>
            <person name="Kim H.-S."/>
            <person name="Busman M."/>
            <person name="Brown D.W."/>
            <person name="Divon H."/>
            <person name="Uhlig S."/>
            <person name="Proctor R.H."/>
        </authorList>
    </citation>
    <scope>NUCLEOTIDE SEQUENCE [LARGE SCALE GENOMIC DNA]</scope>
    <source>
        <strain evidence="2 3">NRRL 66243</strain>
    </source>
</reference>
<evidence type="ECO:0000313" key="2">
    <source>
        <dbReference type="EMBL" id="KAF5626475.1"/>
    </source>
</evidence>
<dbReference type="GeneID" id="59308852"/>
<dbReference type="AlphaFoldDB" id="A0A8H5R4N9"/>
<protein>
    <submittedName>
        <fullName evidence="2">Uncharacterized protein</fullName>
    </submittedName>
</protein>
<evidence type="ECO:0000256" key="1">
    <source>
        <dbReference type="SAM" id="MobiDB-lite"/>
    </source>
</evidence>
<feature type="region of interest" description="Disordered" evidence="1">
    <location>
        <begin position="1"/>
        <end position="23"/>
    </location>
</feature>
<evidence type="ECO:0000313" key="3">
    <source>
        <dbReference type="Proteomes" id="UP000530670"/>
    </source>
</evidence>
<sequence length="108" mass="11708">MRRCNIIPPPRGRDAHVPTPQVPPQKVHIWTMGYAMSRTVTQLGSTGGATPQQRYVEGMVQPCLAGALIRALTYLEPTTAGPGRSSHQVGAEMPVFLQERCLQQVTGA</sequence>
<proteinExistence type="predicted"/>
<gene>
    <name evidence="2" type="ORF">FTJAE_9640</name>
</gene>
<keyword evidence="3" id="KW-1185">Reference proteome</keyword>